<evidence type="ECO:0000259" key="2">
    <source>
        <dbReference type="Pfam" id="PF00561"/>
    </source>
</evidence>
<dbReference type="InterPro" id="IPR000073">
    <property type="entry name" value="AB_hydrolase_1"/>
</dbReference>
<dbReference type="SUPFAM" id="SSF53474">
    <property type="entry name" value="alpha/beta-Hydrolases"/>
    <property type="match status" value="1"/>
</dbReference>
<evidence type="ECO:0000313" key="3">
    <source>
        <dbReference type="EMBL" id="ACN58811.1"/>
    </source>
</evidence>
<dbReference type="GO" id="GO:0016787">
    <property type="term" value="F:hydrolase activity"/>
    <property type="evidence" value="ECO:0007669"/>
    <property type="project" value="UniProtKB-KW"/>
</dbReference>
<keyword evidence="3" id="KW-0378">Hydrolase</keyword>
<dbReference type="GO" id="GO:0016020">
    <property type="term" value="C:membrane"/>
    <property type="evidence" value="ECO:0007669"/>
    <property type="project" value="TreeGrafter"/>
</dbReference>
<dbReference type="Gene3D" id="3.40.50.1820">
    <property type="entry name" value="alpha/beta hydrolase"/>
    <property type="match status" value="1"/>
</dbReference>
<feature type="signal peptide" evidence="1">
    <location>
        <begin position="1"/>
        <end position="25"/>
    </location>
</feature>
<name>C0INC5_9BACT</name>
<keyword evidence="1" id="KW-0732">Signal</keyword>
<reference evidence="3" key="1">
    <citation type="journal article" date="2009" name="ISME J.">
        <title>Functional metagenomics reveals diverse beta-lactamases in a remote Alaskan soil.</title>
        <authorList>
            <person name="Allen H.K."/>
            <person name="Moe L.A."/>
            <person name="Rodbumrer J."/>
            <person name="Gaarder A."/>
            <person name="Handelsman J."/>
        </authorList>
    </citation>
    <scope>NUCLEOTIDE SEQUENCE</scope>
</reference>
<sequence>MRFHSAFRTMLLGLSALTLAGAASADDGQNLLSLDHYVRVKSTVPSIAGQTAQIYVHERAMGATMARGAGDNVVVFVHGAGTPAEVAFDVPYQDYSWMAYVAKAGYDVFSMDTTGYGRSTRPAAMNDPCNLAAEQQPQFVPANIPAACQASYGFNVTTIQSDWNDVGAVVDYVRAIRHVDKVALVAWSLGGVRAGGYAAQHPEKISRMVFLAPGYNRDRPANAPALPAKGVAMNTQSRADFDQNWDRQVGCANQYDPAASQSVWDNMLASDPVGATWGTGVRRAPQTTSWGFNAEVVGKMTIPTLMVSGQHDKQADPQRVRDLYNDLGSTQKVFIDLACSSHNAMWERNHLLLFKASLEWLQKGTVNGQKSGMMKLGYKD</sequence>
<dbReference type="PANTHER" id="PTHR43798">
    <property type="entry name" value="MONOACYLGLYCEROL LIPASE"/>
    <property type="match status" value="1"/>
</dbReference>
<feature type="chain" id="PRO_5002898943" evidence="1">
    <location>
        <begin position="26"/>
        <end position="380"/>
    </location>
</feature>
<evidence type="ECO:0000256" key="1">
    <source>
        <dbReference type="SAM" id="SignalP"/>
    </source>
</evidence>
<dbReference type="EMBL" id="EU408350">
    <property type="protein sequence ID" value="ACN58811.1"/>
    <property type="molecule type" value="Genomic_DNA"/>
</dbReference>
<organism evidence="3">
    <name type="scientific">uncultured bacterium BLR9</name>
    <dbReference type="NCBI Taxonomy" id="506525"/>
    <lineage>
        <taxon>Bacteria</taxon>
        <taxon>environmental samples</taxon>
    </lineage>
</organism>
<dbReference type="InterPro" id="IPR050266">
    <property type="entry name" value="AB_hydrolase_sf"/>
</dbReference>
<proteinExistence type="predicted"/>
<dbReference type="Pfam" id="PF00561">
    <property type="entry name" value="Abhydrolase_1"/>
    <property type="match status" value="1"/>
</dbReference>
<gene>
    <name evidence="3" type="ORF">AKSOIL_0166</name>
</gene>
<feature type="domain" description="AB hydrolase-1" evidence="2">
    <location>
        <begin position="72"/>
        <end position="347"/>
    </location>
</feature>
<protein>
    <submittedName>
        <fullName evidence="3">Alpha/beta hydrolase fold protein</fullName>
    </submittedName>
</protein>
<accession>C0INC5</accession>
<dbReference type="AlphaFoldDB" id="C0INC5"/>
<dbReference type="InterPro" id="IPR029058">
    <property type="entry name" value="AB_hydrolase_fold"/>
</dbReference>
<dbReference type="PANTHER" id="PTHR43798:SF33">
    <property type="entry name" value="HYDROLASE, PUTATIVE (AFU_ORTHOLOGUE AFUA_2G14860)-RELATED"/>
    <property type="match status" value="1"/>
</dbReference>